<feature type="region of interest" description="Disordered" evidence="1">
    <location>
        <begin position="106"/>
        <end position="125"/>
    </location>
</feature>
<dbReference type="AlphaFoldDB" id="A0A8T1W5R8"/>
<accession>A0A8T1W5R8</accession>
<evidence type="ECO:0000313" key="2">
    <source>
        <dbReference type="EMBL" id="KAG7388616.1"/>
    </source>
</evidence>
<dbReference type="Proteomes" id="UP000694044">
    <property type="component" value="Unassembled WGS sequence"/>
</dbReference>
<proteinExistence type="predicted"/>
<feature type="region of interest" description="Disordered" evidence="1">
    <location>
        <begin position="49"/>
        <end position="71"/>
    </location>
</feature>
<comment type="caution">
    <text evidence="2">The sequence shown here is derived from an EMBL/GenBank/DDBJ whole genome shotgun (WGS) entry which is preliminary data.</text>
</comment>
<reference evidence="2" key="1">
    <citation type="submission" date="2021-02" db="EMBL/GenBank/DDBJ databases">
        <authorList>
            <person name="Palmer J.M."/>
        </authorList>
    </citation>
    <scope>NUCLEOTIDE SEQUENCE</scope>
    <source>
        <strain evidence="2">SCRP734</strain>
    </source>
</reference>
<dbReference type="EMBL" id="JAGDFM010000057">
    <property type="protein sequence ID" value="KAG7388616.1"/>
    <property type="molecule type" value="Genomic_DNA"/>
</dbReference>
<sequence length="169" mass="18785">MVVYTFMVVVFCNRRRVTRCWGLGLESPTGIDDAWWHFALGRKLGNEQRRGEHAARARADDAAGERQGAERRGALSHRALILPESSLSVSLWPARLMRVHDDAYGRGQPLTRSGSGSVAESRANREPTDAAAVWLWPGRLARQAVTEDFGLTGDFGPWSPRILDRSTKS</sequence>
<evidence type="ECO:0000256" key="1">
    <source>
        <dbReference type="SAM" id="MobiDB-lite"/>
    </source>
</evidence>
<name>A0A8T1W5R8_9STRA</name>
<gene>
    <name evidence="2" type="ORF">PHYPSEUDO_012107</name>
</gene>
<organism evidence="2 3">
    <name type="scientific">Phytophthora pseudosyringae</name>
    <dbReference type="NCBI Taxonomy" id="221518"/>
    <lineage>
        <taxon>Eukaryota</taxon>
        <taxon>Sar</taxon>
        <taxon>Stramenopiles</taxon>
        <taxon>Oomycota</taxon>
        <taxon>Peronosporomycetes</taxon>
        <taxon>Peronosporales</taxon>
        <taxon>Peronosporaceae</taxon>
        <taxon>Phytophthora</taxon>
    </lineage>
</organism>
<keyword evidence="3" id="KW-1185">Reference proteome</keyword>
<evidence type="ECO:0000313" key="3">
    <source>
        <dbReference type="Proteomes" id="UP000694044"/>
    </source>
</evidence>
<protein>
    <submittedName>
        <fullName evidence="2">Uncharacterized protein</fullName>
    </submittedName>
</protein>